<keyword evidence="1" id="KW-0175">Coiled coil</keyword>
<reference evidence="3" key="2">
    <citation type="submission" date="2023-08" db="EMBL/GenBank/DDBJ databases">
        <title>Identification and characterization of horizontal gene transfer across gut microbiota members of farm animals based on homology search.</title>
        <authorList>
            <person name="Schwarzerova J."/>
            <person name="Nykrynova M."/>
            <person name="Jureckova K."/>
            <person name="Cejkova D."/>
            <person name="Rychlik I."/>
        </authorList>
    </citation>
    <scope>NUCLEOTIDE SEQUENCE</scope>
    <source>
        <strain evidence="3">ET15</strain>
    </source>
</reference>
<evidence type="ECO:0000313" key="4">
    <source>
        <dbReference type="Proteomes" id="UP001168478"/>
    </source>
</evidence>
<evidence type="ECO:0000256" key="2">
    <source>
        <dbReference type="SAM" id="Phobius"/>
    </source>
</evidence>
<keyword evidence="2" id="KW-0812">Transmembrane</keyword>
<gene>
    <name evidence="3" type="ORF">QVN84_08080</name>
</gene>
<feature type="transmembrane region" description="Helical" evidence="2">
    <location>
        <begin position="9"/>
        <end position="29"/>
    </location>
</feature>
<sequence>MKMAETHFFVYYKTIITHIALSLAFITLFSCGDNTLTRNTPYADSLPEANQRQDVRYNKSVHLQQKHMNECTVDKQSANVYTFNRTGTTIAIIITVPLVALAFVAYIRIERRAHIRDVMKYKKQIDTLKRTRIGLCSIHKHRRELMAHVITEKCREIELQRKTNDDNKRQIHKLEQSIDRLHRLGERQKAEYINIIKEKDALIEELNRKNKKYEKINAKGCNIDKYADKTIVKQLKHHARKDFVHMSSEEMAMLKEVVIDEPEFRRIENIVNDNEYIICLLVRTGFTPSDISILTDLSQSNISNIRKRLLMKLTGIDGSPKDFDTYIISL</sequence>
<dbReference type="Proteomes" id="UP001168478">
    <property type="component" value="Unassembled WGS sequence"/>
</dbReference>
<name>A0AAW7JI04_9BACT</name>
<reference evidence="3" key="1">
    <citation type="submission" date="2023-06" db="EMBL/GenBank/DDBJ databases">
        <authorList>
            <person name="Zeman M."/>
            <person name="Kubasova T."/>
            <person name="Jahodarova E."/>
            <person name="Nykrynova M."/>
            <person name="Rychlik I."/>
        </authorList>
    </citation>
    <scope>NUCLEOTIDE SEQUENCE</scope>
    <source>
        <strain evidence="3">ET15</strain>
    </source>
</reference>
<accession>A0AAW7JI04</accession>
<keyword evidence="2" id="KW-0472">Membrane</keyword>
<keyword evidence="2" id="KW-1133">Transmembrane helix</keyword>
<dbReference type="EMBL" id="JAUEIF010000006">
    <property type="protein sequence ID" value="MDN0025474.1"/>
    <property type="molecule type" value="Genomic_DNA"/>
</dbReference>
<evidence type="ECO:0000313" key="3">
    <source>
        <dbReference type="EMBL" id="MDN0025474.1"/>
    </source>
</evidence>
<dbReference type="RefSeq" id="WP_289836530.1">
    <property type="nucleotide sequence ID" value="NZ_JAUEIF010000006.1"/>
</dbReference>
<proteinExistence type="predicted"/>
<feature type="coiled-coil region" evidence="1">
    <location>
        <begin position="157"/>
        <end position="219"/>
    </location>
</feature>
<dbReference type="PROSITE" id="PS51257">
    <property type="entry name" value="PROKAR_LIPOPROTEIN"/>
    <property type="match status" value="1"/>
</dbReference>
<dbReference type="AlphaFoldDB" id="A0AAW7JI04"/>
<organism evidence="3 4">
    <name type="scientific">Leyella lascolaii</name>
    <dbReference type="NCBI Taxonomy" id="1776379"/>
    <lineage>
        <taxon>Bacteria</taxon>
        <taxon>Pseudomonadati</taxon>
        <taxon>Bacteroidota</taxon>
        <taxon>Bacteroidia</taxon>
        <taxon>Bacteroidales</taxon>
        <taxon>Prevotellaceae</taxon>
        <taxon>Leyella</taxon>
    </lineage>
</organism>
<protein>
    <submittedName>
        <fullName evidence="3">Uncharacterized protein</fullName>
    </submittedName>
</protein>
<comment type="caution">
    <text evidence="3">The sequence shown here is derived from an EMBL/GenBank/DDBJ whole genome shotgun (WGS) entry which is preliminary data.</text>
</comment>
<feature type="transmembrane region" description="Helical" evidence="2">
    <location>
        <begin position="90"/>
        <end position="109"/>
    </location>
</feature>
<evidence type="ECO:0000256" key="1">
    <source>
        <dbReference type="SAM" id="Coils"/>
    </source>
</evidence>